<keyword evidence="6 8" id="KW-0067">ATP-binding</keyword>
<evidence type="ECO:0000313" key="11">
    <source>
        <dbReference type="Proteomes" id="UP000019763"/>
    </source>
</evidence>
<dbReference type="RefSeq" id="XP_011133157.1">
    <property type="nucleotide sequence ID" value="XM_011134855.1"/>
</dbReference>
<sequence>MFGGGQPVFVLQQNVQREHGRQTQIANIQAAAAVSSVVRSTLGPKSMLKLLLDPLGGVVITNDGNAILREIDVTHPAAKSLIELSRAQDEEVGDGTTSVVILTGEILARSEKLLGMQIHPTLVVKGYFAALTEALKVLEEIATDIDLEDATKLREVVGSCMGTKFSAQWGAKITGLALEAAQIVQETLPNGKREVDTKRYARIEKVPGGSIEDCQLVKGIAIEKDVTHARMKRRIQDPKIVLLDCPLEYKKGESMTNVEITQEEEFEKLLLQEEEEVRKMCDCIAATGCNLVITEKGVSDLAAHFLMKQNISVVRRAKKTDQNRLARVTGATIVNRCEELTERDVGTKCGLFEVKKIDDDYWTFLTDCAEPRACTILLRGGSKDSLNEIERNLHDALAVARNIFLEGKLLPGGGACDMICAKRLHEAAKRLGGLEQWGMRAVAEAFDVIPRILAQNAGVDVVTTIAKLRAAPDTSGIDGVTGEIVDVTAKGIWDTYRVKTQMIKTAIECAAMLIRVDDVLSGIGKPKEPTPEVTNYA</sequence>
<dbReference type="Proteomes" id="UP000019763">
    <property type="component" value="Unassembled WGS sequence"/>
</dbReference>
<dbReference type="GO" id="GO:0005524">
    <property type="term" value="F:ATP binding"/>
    <property type="evidence" value="ECO:0007669"/>
    <property type="project" value="UniProtKB-KW"/>
</dbReference>
<evidence type="ECO:0000256" key="3">
    <source>
        <dbReference type="ARBA" id="ARBA00017187"/>
    </source>
</evidence>
<dbReference type="PANTHER" id="PTHR11353">
    <property type="entry name" value="CHAPERONIN"/>
    <property type="match status" value="1"/>
</dbReference>
<dbReference type="InterPro" id="IPR017998">
    <property type="entry name" value="Chaperone_TCP-1"/>
</dbReference>
<dbReference type="GeneID" id="22915699"/>
<dbReference type="OrthoDB" id="10248520at2759"/>
<dbReference type="Gene3D" id="3.50.7.10">
    <property type="entry name" value="GroEL"/>
    <property type="match status" value="1"/>
</dbReference>
<keyword evidence="11" id="KW-1185">Reference proteome</keyword>
<keyword evidence="4" id="KW-0963">Cytoplasm</keyword>
<dbReference type="SUPFAM" id="SSF54849">
    <property type="entry name" value="GroEL-intermediate domain like"/>
    <property type="match status" value="1"/>
</dbReference>
<evidence type="ECO:0000256" key="6">
    <source>
        <dbReference type="ARBA" id="ARBA00022840"/>
    </source>
</evidence>
<dbReference type="InterPro" id="IPR002423">
    <property type="entry name" value="Cpn60/GroEL/TCP-1"/>
</dbReference>
<dbReference type="FunFam" id="1.10.560.10:FF:000085">
    <property type="entry name" value="T-complex protein 1 subunit gamma"/>
    <property type="match status" value="1"/>
</dbReference>
<reference evidence="10" key="1">
    <citation type="submission" date="2013-12" db="EMBL/GenBank/DDBJ databases">
        <authorList>
            <person name="Omoto C.K."/>
            <person name="Sibley D."/>
            <person name="Venepally P."/>
            <person name="Hadjithomas M."/>
            <person name="Karamycheva S."/>
            <person name="Brunk B."/>
            <person name="Roos D."/>
            <person name="Caler E."/>
            <person name="Lorenzi H."/>
        </authorList>
    </citation>
    <scope>NUCLEOTIDE SEQUENCE</scope>
</reference>
<evidence type="ECO:0000256" key="2">
    <source>
        <dbReference type="ARBA" id="ARBA00008020"/>
    </source>
</evidence>
<dbReference type="PRINTS" id="PR00304">
    <property type="entry name" value="TCOMPLEXTCP1"/>
</dbReference>
<dbReference type="SUPFAM" id="SSF48592">
    <property type="entry name" value="GroEL equatorial domain-like"/>
    <property type="match status" value="1"/>
</dbReference>
<dbReference type="InterPro" id="IPR027410">
    <property type="entry name" value="TCP-1-like_intermed_sf"/>
</dbReference>
<dbReference type="SUPFAM" id="SSF52029">
    <property type="entry name" value="GroEL apical domain-like"/>
    <property type="match status" value="1"/>
</dbReference>
<protein>
    <recommendedName>
        <fullName evidence="3 9">T-complex protein 1 subunit gamma</fullName>
    </recommendedName>
</protein>
<dbReference type="PROSITE" id="PS00995">
    <property type="entry name" value="TCP1_3"/>
    <property type="match status" value="1"/>
</dbReference>
<dbReference type="Pfam" id="PF00118">
    <property type="entry name" value="Cpn60_TCP1"/>
    <property type="match status" value="1"/>
</dbReference>
<dbReference type="GO" id="GO:0140662">
    <property type="term" value="F:ATP-dependent protein folding chaperone"/>
    <property type="evidence" value="ECO:0007669"/>
    <property type="project" value="InterPro"/>
</dbReference>
<dbReference type="OMA" id="CGGSTIR"/>
<proteinExistence type="inferred from homology"/>
<dbReference type="PROSITE" id="PS00750">
    <property type="entry name" value="TCP1_1"/>
    <property type="match status" value="1"/>
</dbReference>
<dbReference type="GO" id="GO:0016887">
    <property type="term" value="F:ATP hydrolysis activity"/>
    <property type="evidence" value="ECO:0007669"/>
    <property type="project" value="InterPro"/>
</dbReference>
<comment type="caution">
    <text evidence="10">The sequence shown here is derived from an EMBL/GenBank/DDBJ whole genome shotgun (WGS) entry which is preliminary data.</text>
</comment>
<dbReference type="PROSITE" id="PS00751">
    <property type="entry name" value="TCP1_2"/>
    <property type="match status" value="1"/>
</dbReference>
<accession>A0A023AY77</accession>
<dbReference type="InterPro" id="IPR054827">
    <property type="entry name" value="thermosome_alpha"/>
</dbReference>
<dbReference type="VEuPathDB" id="CryptoDB:GNI_164610"/>
<dbReference type="InterPro" id="IPR002194">
    <property type="entry name" value="Chaperonin_TCP-1_CS"/>
</dbReference>
<gene>
    <name evidence="10" type="ORF">GNI_164610</name>
</gene>
<evidence type="ECO:0000313" key="10">
    <source>
        <dbReference type="EMBL" id="EZG43611.1"/>
    </source>
</evidence>
<dbReference type="InterPro" id="IPR027413">
    <property type="entry name" value="GROEL-like_equatorial_sf"/>
</dbReference>
<dbReference type="GO" id="GO:0051082">
    <property type="term" value="F:unfolded protein binding"/>
    <property type="evidence" value="ECO:0007669"/>
    <property type="project" value="InterPro"/>
</dbReference>
<evidence type="ECO:0000256" key="1">
    <source>
        <dbReference type="ARBA" id="ARBA00004496"/>
    </source>
</evidence>
<organism evidence="10 11">
    <name type="scientific">Gregarina niphandrodes</name>
    <name type="common">Septate eugregarine</name>
    <dbReference type="NCBI Taxonomy" id="110365"/>
    <lineage>
        <taxon>Eukaryota</taxon>
        <taxon>Sar</taxon>
        <taxon>Alveolata</taxon>
        <taxon>Apicomplexa</taxon>
        <taxon>Conoidasida</taxon>
        <taxon>Gregarinasina</taxon>
        <taxon>Eugregarinorida</taxon>
        <taxon>Gregarinidae</taxon>
        <taxon>Gregarina</taxon>
    </lineage>
</organism>
<dbReference type="NCBIfam" id="TIGR02344">
    <property type="entry name" value="chap_CCT_gamma"/>
    <property type="match status" value="1"/>
</dbReference>
<evidence type="ECO:0000256" key="8">
    <source>
        <dbReference type="RuleBase" id="RU004187"/>
    </source>
</evidence>
<dbReference type="AlphaFoldDB" id="A0A023AY77"/>
<dbReference type="CDD" id="cd03337">
    <property type="entry name" value="TCP1_gamma"/>
    <property type="match status" value="1"/>
</dbReference>
<dbReference type="InterPro" id="IPR027409">
    <property type="entry name" value="GroEL-like_apical_dom_sf"/>
</dbReference>
<dbReference type="Gene3D" id="3.30.260.10">
    <property type="entry name" value="TCP-1-like chaperonin intermediate domain"/>
    <property type="match status" value="1"/>
</dbReference>
<evidence type="ECO:0000256" key="9">
    <source>
        <dbReference type="RuleBase" id="RU004191"/>
    </source>
</evidence>
<comment type="subcellular location">
    <subcellularLocation>
        <location evidence="1">Cytoplasm</location>
    </subcellularLocation>
</comment>
<dbReference type="FunFam" id="3.50.7.10:FF:000005">
    <property type="entry name" value="T-complex protein 1 subunit gamma"/>
    <property type="match status" value="1"/>
</dbReference>
<evidence type="ECO:0000256" key="4">
    <source>
        <dbReference type="ARBA" id="ARBA00022490"/>
    </source>
</evidence>
<keyword evidence="7 8" id="KW-0143">Chaperone</keyword>
<dbReference type="InterPro" id="IPR012719">
    <property type="entry name" value="Chap_CCT_gamma"/>
</dbReference>
<name>A0A023AY77_GRENI</name>
<comment type="similarity">
    <text evidence="2 8">Belongs to the TCP-1 chaperonin family.</text>
</comment>
<dbReference type="NCBIfam" id="NF041083">
    <property type="entry name" value="thermosome_beta"/>
    <property type="match status" value="1"/>
</dbReference>
<dbReference type="Gene3D" id="1.10.560.10">
    <property type="entry name" value="GroEL-like equatorial domain"/>
    <property type="match status" value="1"/>
</dbReference>
<dbReference type="NCBIfam" id="NF041082">
    <property type="entry name" value="thermosome_alpha"/>
    <property type="match status" value="1"/>
</dbReference>
<dbReference type="InterPro" id="IPR053374">
    <property type="entry name" value="TCP-1_chaperonin"/>
</dbReference>
<keyword evidence="5 8" id="KW-0547">Nucleotide-binding</keyword>
<dbReference type="EMBL" id="AFNH02001227">
    <property type="protein sequence ID" value="EZG43611.1"/>
    <property type="molecule type" value="Genomic_DNA"/>
</dbReference>
<dbReference type="eggNOG" id="KOG0364">
    <property type="taxonomic scope" value="Eukaryota"/>
</dbReference>
<dbReference type="GO" id="GO:0005832">
    <property type="term" value="C:chaperonin-containing T-complex"/>
    <property type="evidence" value="ECO:0007669"/>
    <property type="project" value="UniProtKB-ARBA"/>
</dbReference>
<evidence type="ECO:0000256" key="7">
    <source>
        <dbReference type="ARBA" id="ARBA00023186"/>
    </source>
</evidence>
<evidence type="ECO:0000256" key="5">
    <source>
        <dbReference type="ARBA" id="ARBA00022741"/>
    </source>
</evidence>